<dbReference type="AlphaFoldDB" id="A0A834P633"/>
<protein>
    <submittedName>
        <fullName evidence="2">Uncharacterized protein</fullName>
    </submittedName>
</protein>
<evidence type="ECO:0000256" key="1">
    <source>
        <dbReference type="SAM" id="MobiDB-lite"/>
    </source>
</evidence>
<reference evidence="2" key="1">
    <citation type="journal article" date="2020" name="G3 (Bethesda)">
        <title>High-Quality Assemblies for Three Invasive Social Wasps from the &lt;i&gt;Vespula&lt;/i&gt; Genus.</title>
        <authorList>
            <person name="Harrop T.W.R."/>
            <person name="Guhlin J."/>
            <person name="McLaughlin G.M."/>
            <person name="Permina E."/>
            <person name="Stockwell P."/>
            <person name="Gilligan J."/>
            <person name="Le Lec M.F."/>
            <person name="Gruber M.A.M."/>
            <person name="Quinn O."/>
            <person name="Lovegrove M."/>
            <person name="Duncan E.J."/>
            <person name="Remnant E.J."/>
            <person name="Van Eeckhoven J."/>
            <person name="Graham B."/>
            <person name="Knapp R.A."/>
            <person name="Langford K.W."/>
            <person name="Kronenberg Z."/>
            <person name="Press M.O."/>
            <person name="Eacker S.M."/>
            <person name="Wilson-Rankin E.E."/>
            <person name="Purcell J."/>
            <person name="Lester P.J."/>
            <person name="Dearden P.K."/>
        </authorList>
    </citation>
    <scope>NUCLEOTIDE SEQUENCE</scope>
    <source>
        <strain evidence="2">Volc-1</strain>
    </source>
</reference>
<accession>A0A834P633</accession>
<organism evidence="2 3">
    <name type="scientific">Vespula pensylvanica</name>
    <name type="common">Western yellow jacket</name>
    <name type="synonym">Wasp</name>
    <dbReference type="NCBI Taxonomy" id="30213"/>
    <lineage>
        <taxon>Eukaryota</taxon>
        <taxon>Metazoa</taxon>
        <taxon>Ecdysozoa</taxon>
        <taxon>Arthropoda</taxon>
        <taxon>Hexapoda</taxon>
        <taxon>Insecta</taxon>
        <taxon>Pterygota</taxon>
        <taxon>Neoptera</taxon>
        <taxon>Endopterygota</taxon>
        <taxon>Hymenoptera</taxon>
        <taxon>Apocrita</taxon>
        <taxon>Aculeata</taxon>
        <taxon>Vespoidea</taxon>
        <taxon>Vespidae</taxon>
        <taxon>Vespinae</taxon>
        <taxon>Vespula</taxon>
    </lineage>
</organism>
<dbReference type="EMBL" id="JACSDY010000004">
    <property type="protein sequence ID" value="KAF7429680.1"/>
    <property type="molecule type" value="Genomic_DNA"/>
</dbReference>
<feature type="region of interest" description="Disordered" evidence="1">
    <location>
        <begin position="237"/>
        <end position="263"/>
    </location>
</feature>
<name>A0A834P633_VESPE</name>
<gene>
    <name evidence="2" type="ORF">H0235_006078</name>
</gene>
<feature type="compositionally biased region" description="Low complexity" evidence="1">
    <location>
        <begin position="237"/>
        <end position="248"/>
    </location>
</feature>
<proteinExistence type="predicted"/>
<dbReference type="Proteomes" id="UP000600918">
    <property type="component" value="Unassembled WGS sequence"/>
</dbReference>
<evidence type="ECO:0000313" key="2">
    <source>
        <dbReference type="EMBL" id="KAF7429680.1"/>
    </source>
</evidence>
<evidence type="ECO:0000313" key="3">
    <source>
        <dbReference type="Proteomes" id="UP000600918"/>
    </source>
</evidence>
<sequence>MESTMRQKWLGALMALAFVFPRWLPKHGVYLREKARKKMKLKLDWSSLCSNVNNVSNYKTIKREVNKASRFCDSRCSRSGNKPTDEAESMKKDNVLQVDIEHVASGSYGQRRYEQSKEVCKNDAWVRGGYRTIAEQSRGKDASEKNRENMDKRHKYACLRGLMAHVPVIVISPSERGGTRGLPVVRKTNSTRQSLGFLKVLFHFGVIGKRAADLESVGEPSVSPPAEPLPALSGARAFARSARDSAGGTTDRHYSTIHSKPGAPAAATTTAVADSIADAVATRRCSKREPRWKSLPKEVFGGLWREKLVDVAAGRRTV</sequence>
<comment type="caution">
    <text evidence="2">The sequence shown here is derived from an EMBL/GenBank/DDBJ whole genome shotgun (WGS) entry which is preliminary data.</text>
</comment>
<keyword evidence="3" id="KW-1185">Reference proteome</keyword>